<reference evidence="1 2" key="1">
    <citation type="submission" date="2013-09" db="EMBL/GenBank/DDBJ databases">
        <title>Genome sequencing of Phaeobacter antarcticus sp. nov. SM1211.</title>
        <authorList>
            <person name="Zhang X.-Y."/>
            <person name="Liu C."/>
            <person name="Chen X.-L."/>
            <person name="Xie B.-B."/>
            <person name="Qin Q.-L."/>
            <person name="Rong J.-C."/>
            <person name="Zhang Y.-Z."/>
        </authorList>
    </citation>
    <scope>NUCLEOTIDE SEQUENCE [LARGE SCALE GENOMIC DNA]</scope>
    <source>
        <strain evidence="1 2">SM1211</strain>
    </source>
</reference>
<evidence type="ECO:0000313" key="1">
    <source>
        <dbReference type="EMBL" id="PIL17165.1"/>
    </source>
</evidence>
<comment type="caution">
    <text evidence="1">The sequence shown here is derived from an EMBL/GenBank/DDBJ whole genome shotgun (WGS) entry which is preliminary data.</text>
</comment>
<name>A0A2G8R6H8_9RHOB</name>
<evidence type="ECO:0000313" key="2">
    <source>
        <dbReference type="Proteomes" id="UP000231259"/>
    </source>
</evidence>
<gene>
    <name evidence="1" type="ORF">P775_24885</name>
</gene>
<proteinExistence type="predicted"/>
<accession>A0A2G8R6H8</accession>
<dbReference type="EMBL" id="AWWI01000170">
    <property type="protein sequence ID" value="PIL17165.1"/>
    <property type="molecule type" value="Genomic_DNA"/>
</dbReference>
<sequence>MVLLDQRGTTGKLTMPSSLKCAIASNVKFRLRWTAN</sequence>
<organism evidence="1 2">
    <name type="scientific">Puniceibacterium antarcticum</name>
    <dbReference type="NCBI Taxonomy" id="1206336"/>
    <lineage>
        <taxon>Bacteria</taxon>
        <taxon>Pseudomonadati</taxon>
        <taxon>Pseudomonadota</taxon>
        <taxon>Alphaproteobacteria</taxon>
        <taxon>Rhodobacterales</taxon>
        <taxon>Paracoccaceae</taxon>
        <taxon>Puniceibacterium</taxon>
    </lineage>
</organism>
<keyword evidence="2" id="KW-1185">Reference proteome</keyword>
<dbReference type="AlphaFoldDB" id="A0A2G8R6H8"/>
<dbReference type="Proteomes" id="UP000231259">
    <property type="component" value="Unassembled WGS sequence"/>
</dbReference>
<protein>
    <submittedName>
        <fullName evidence="1">Uncharacterized protein</fullName>
    </submittedName>
</protein>